<keyword evidence="6" id="KW-0813">Transport</keyword>
<feature type="compositionally biased region" description="Pro residues" evidence="7">
    <location>
        <begin position="258"/>
        <end position="272"/>
    </location>
</feature>
<evidence type="ECO:0000313" key="11">
    <source>
        <dbReference type="Proteomes" id="UP000316304"/>
    </source>
</evidence>
<dbReference type="Pfam" id="PF01618">
    <property type="entry name" value="MotA_ExbB"/>
    <property type="match status" value="1"/>
</dbReference>
<gene>
    <name evidence="10" type="primary">exbB_2</name>
    <name evidence="10" type="ORF">Pla52o_22920</name>
</gene>
<keyword evidence="3 8" id="KW-0812">Transmembrane</keyword>
<evidence type="ECO:0000256" key="6">
    <source>
        <dbReference type="RuleBase" id="RU004057"/>
    </source>
</evidence>
<evidence type="ECO:0000256" key="5">
    <source>
        <dbReference type="ARBA" id="ARBA00023136"/>
    </source>
</evidence>
<evidence type="ECO:0000256" key="4">
    <source>
        <dbReference type="ARBA" id="ARBA00022989"/>
    </source>
</evidence>
<dbReference type="InterPro" id="IPR002898">
    <property type="entry name" value="MotA_ExbB_proton_chnl"/>
</dbReference>
<dbReference type="GO" id="GO:0017038">
    <property type="term" value="P:protein import"/>
    <property type="evidence" value="ECO:0007669"/>
    <property type="project" value="TreeGrafter"/>
</dbReference>
<dbReference type="Proteomes" id="UP000316304">
    <property type="component" value="Unassembled WGS sequence"/>
</dbReference>
<keyword evidence="6" id="KW-0653">Protein transport</keyword>
<feature type="region of interest" description="Disordered" evidence="7">
    <location>
        <begin position="232"/>
        <end position="272"/>
    </location>
</feature>
<comment type="similarity">
    <text evidence="6">Belongs to the exbB/tolQ family.</text>
</comment>
<keyword evidence="11" id="KW-1185">Reference proteome</keyword>
<dbReference type="PANTHER" id="PTHR30625">
    <property type="entry name" value="PROTEIN TOLQ"/>
    <property type="match status" value="1"/>
</dbReference>
<dbReference type="GO" id="GO:0005886">
    <property type="term" value="C:plasma membrane"/>
    <property type="evidence" value="ECO:0007669"/>
    <property type="project" value="UniProtKB-SubCell"/>
</dbReference>
<evidence type="ECO:0000313" key="10">
    <source>
        <dbReference type="EMBL" id="TWU24365.1"/>
    </source>
</evidence>
<evidence type="ECO:0000256" key="8">
    <source>
        <dbReference type="SAM" id="Phobius"/>
    </source>
</evidence>
<dbReference type="EMBL" id="SJPT01000003">
    <property type="protein sequence ID" value="TWU24365.1"/>
    <property type="molecule type" value="Genomic_DNA"/>
</dbReference>
<feature type="transmembrane region" description="Helical" evidence="8">
    <location>
        <begin position="188"/>
        <end position="212"/>
    </location>
</feature>
<evidence type="ECO:0000259" key="9">
    <source>
        <dbReference type="Pfam" id="PF01618"/>
    </source>
</evidence>
<feature type="transmembrane region" description="Helical" evidence="8">
    <location>
        <begin position="36"/>
        <end position="63"/>
    </location>
</feature>
<keyword evidence="2" id="KW-1003">Cell membrane</keyword>
<protein>
    <submittedName>
        <fullName evidence="10">Biopolymer transport protein ExbB</fullName>
    </submittedName>
</protein>
<proteinExistence type="inferred from homology"/>
<feature type="transmembrane region" description="Helical" evidence="8">
    <location>
        <begin position="145"/>
        <end position="168"/>
    </location>
</feature>
<dbReference type="AlphaFoldDB" id="A0A5C6CJT3"/>
<comment type="caution">
    <text evidence="10">The sequence shown here is derived from an EMBL/GenBank/DDBJ whole genome shotgun (WGS) entry which is preliminary data.</text>
</comment>
<reference evidence="10 11" key="1">
    <citation type="submission" date="2019-02" db="EMBL/GenBank/DDBJ databases">
        <title>Deep-cultivation of Planctomycetes and their phenomic and genomic characterization uncovers novel biology.</title>
        <authorList>
            <person name="Wiegand S."/>
            <person name="Jogler M."/>
            <person name="Boedeker C."/>
            <person name="Pinto D."/>
            <person name="Vollmers J."/>
            <person name="Rivas-Marin E."/>
            <person name="Kohn T."/>
            <person name="Peeters S.H."/>
            <person name="Heuer A."/>
            <person name="Rast P."/>
            <person name="Oberbeckmann S."/>
            <person name="Bunk B."/>
            <person name="Jeske O."/>
            <person name="Meyerdierks A."/>
            <person name="Storesund J.E."/>
            <person name="Kallscheuer N."/>
            <person name="Luecker S."/>
            <person name="Lage O.M."/>
            <person name="Pohl T."/>
            <person name="Merkel B.J."/>
            <person name="Hornburger P."/>
            <person name="Mueller R.-W."/>
            <person name="Bruemmer F."/>
            <person name="Labrenz M."/>
            <person name="Spormann A.M."/>
            <person name="Op Den Camp H."/>
            <person name="Overmann J."/>
            <person name="Amann R."/>
            <person name="Jetten M.S.M."/>
            <person name="Mascher T."/>
            <person name="Medema M.H."/>
            <person name="Devos D.P."/>
            <person name="Kaster A.-K."/>
            <person name="Ovreas L."/>
            <person name="Rohde M."/>
            <person name="Galperin M.Y."/>
            <person name="Jogler C."/>
        </authorList>
    </citation>
    <scope>NUCLEOTIDE SEQUENCE [LARGE SCALE GENOMIC DNA]</scope>
    <source>
        <strain evidence="10 11">Pla52o</strain>
    </source>
</reference>
<feature type="domain" description="MotA/TolQ/ExbB proton channel" evidence="9">
    <location>
        <begin position="121"/>
        <end position="222"/>
    </location>
</feature>
<evidence type="ECO:0000256" key="1">
    <source>
        <dbReference type="ARBA" id="ARBA00004651"/>
    </source>
</evidence>
<name>A0A5C6CJT3_9BACT</name>
<accession>A0A5C6CJT3</accession>
<keyword evidence="5 8" id="KW-0472">Membrane</keyword>
<evidence type="ECO:0000256" key="3">
    <source>
        <dbReference type="ARBA" id="ARBA00022692"/>
    </source>
</evidence>
<organism evidence="10 11">
    <name type="scientific">Novipirellula galeiformis</name>
    <dbReference type="NCBI Taxonomy" id="2528004"/>
    <lineage>
        <taxon>Bacteria</taxon>
        <taxon>Pseudomonadati</taxon>
        <taxon>Planctomycetota</taxon>
        <taxon>Planctomycetia</taxon>
        <taxon>Pirellulales</taxon>
        <taxon>Pirellulaceae</taxon>
        <taxon>Novipirellula</taxon>
    </lineage>
</organism>
<keyword evidence="4 8" id="KW-1133">Transmembrane helix</keyword>
<comment type="subcellular location">
    <subcellularLocation>
        <location evidence="1">Cell membrane</location>
        <topology evidence="1">Multi-pass membrane protein</topology>
    </subcellularLocation>
    <subcellularLocation>
        <location evidence="6">Membrane</location>
        <topology evidence="6">Multi-pass membrane protein</topology>
    </subcellularLocation>
</comment>
<evidence type="ECO:0000256" key="2">
    <source>
        <dbReference type="ARBA" id="ARBA00022475"/>
    </source>
</evidence>
<dbReference type="InterPro" id="IPR050790">
    <property type="entry name" value="ExbB/TolQ_transport"/>
</dbReference>
<dbReference type="PANTHER" id="PTHR30625:SF17">
    <property type="entry name" value="TOLQ-RELATED"/>
    <property type="match status" value="1"/>
</dbReference>
<sequence length="272" mass="28727">MNMDGWNPIANSFLSATTAGLLAQTETPEAAGMFDIILSGGIIGLLILLVLFALSIAAAYLVFDQTMTLRKSDVLPEGVSDTVRQALLNARVNEADTACRREPSVLSVVLLSGLSELEFGWREVEKAVEDSLAEQSARLMRRIEYLSVIGNIAPMVGLLGTVTGMIFAFQQVATTRGAAGAGDLAEGIYQALVTTVGGLIVAIPSLAAYAICRNRVDSLIAQVAYQAQHALTPIKRRPTARTRTPNPNPAGPSASRPPHNPPTGNPPAPPKS</sequence>
<evidence type="ECO:0000256" key="7">
    <source>
        <dbReference type="SAM" id="MobiDB-lite"/>
    </source>
</evidence>